<evidence type="ECO:0000259" key="1">
    <source>
        <dbReference type="Pfam" id="PF13577"/>
    </source>
</evidence>
<dbReference type="InterPro" id="IPR037401">
    <property type="entry name" value="SnoaL-like"/>
</dbReference>
<proteinExistence type="predicted"/>
<dbReference type="Proteomes" id="UP000443843">
    <property type="component" value="Unassembled WGS sequence"/>
</dbReference>
<comment type="caution">
    <text evidence="2">The sequence shown here is derived from an EMBL/GenBank/DDBJ whole genome shotgun (WGS) entry which is preliminary data.</text>
</comment>
<sequence>MASHTADTIAIMQVVQAWGLCRDQGRWEDLARLFTPDGTIHVTWFSGAFTDFIAASRKTYQPRAPRVKHLIGTPVVDVKGDRALAETNIQITGRFRMGNAKVDYTSFARFLDRFVRTPDGWQIRTRRAIYEKDRLDPVAPTEDFARTMAETDFSAVPEPYRYLGYRLLNAGRPLQPDIICDGTPEMDTLLSDARQWLAAAG</sequence>
<dbReference type="SUPFAM" id="SSF54427">
    <property type="entry name" value="NTF2-like"/>
    <property type="match status" value="1"/>
</dbReference>
<dbReference type="EMBL" id="WNXQ01000008">
    <property type="protein sequence ID" value="MWB79101.1"/>
    <property type="molecule type" value="Genomic_DNA"/>
</dbReference>
<dbReference type="RefSeq" id="WP_160383309.1">
    <property type="nucleotide sequence ID" value="NZ_WNXQ01000008.1"/>
</dbReference>
<evidence type="ECO:0000313" key="3">
    <source>
        <dbReference type="Proteomes" id="UP000443843"/>
    </source>
</evidence>
<accession>A0A844W892</accession>
<name>A0A844W892_9RHOB</name>
<protein>
    <recommendedName>
        <fullName evidence="1">SnoaL-like domain-containing protein</fullName>
    </recommendedName>
</protein>
<evidence type="ECO:0000313" key="2">
    <source>
        <dbReference type="EMBL" id="MWB79101.1"/>
    </source>
</evidence>
<dbReference type="AlphaFoldDB" id="A0A844W892"/>
<feature type="domain" description="SnoaL-like" evidence="1">
    <location>
        <begin position="5"/>
        <end position="127"/>
    </location>
</feature>
<reference evidence="2 3" key="1">
    <citation type="submission" date="2019-11" db="EMBL/GenBank/DDBJ databases">
        <title>Pseudooceanicola pacifica sp. nov., isolated from deep-sea sediment of the Pacific Ocean.</title>
        <authorList>
            <person name="Lyu L."/>
        </authorList>
    </citation>
    <scope>NUCLEOTIDE SEQUENCE [LARGE SCALE GENOMIC DNA]</scope>
    <source>
        <strain evidence="2 3">216_PA32_1</strain>
    </source>
</reference>
<dbReference type="Gene3D" id="3.10.450.50">
    <property type="match status" value="1"/>
</dbReference>
<keyword evidence="3" id="KW-1185">Reference proteome</keyword>
<dbReference type="Pfam" id="PF13577">
    <property type="entry name" value="SnoaL_4"/>
    <property type="match status" value="1"/>
</dbReference>
<organism evidence="2 3">
    <name type="scientific">Pseudooceanicola pacificus</name>
    <dbReference type="NCBI Taxonomy" id="2676438"/>
    <lineage>
        <taxon>Bacteria</taxon>
        <taxon>Pseudomonadati</taxon>
        <taxon>Pseudomonadota</taxon>
        <taxon>Alphaproteobacteria</taxon>
        <taxon>Rhodobacterales</taxon>
        <taxon>Paracoccaceae</taxon>
        <taxon>Pseudooceanicola</taxon>
    </lineage>
</organism>
<dbReference type="InterPro" id="IPR032710">
    <property type="entry name" value="NTF2-like_dom_sf"/>
</dbReference>
<gene>
    <name evidence="2" type="ORF">GLS40_13760</name>
</gene>